<sequence length="860" mass="94160">MAAHSDERLKITIAQKKAIRNYFKVEKPRGHKMVKQWFKKHYAIDLPTSTISNILSSKFDRIDQLSSTHDDAKRCRSPKYPDLETALAECISRMKTAGIDLTGAVLLSTAHELWPKIPSYIGQPPPTLSGGWVEKFKTRHGIKLRCLQVEAASTRERVNQAVAIASATSPNHPSMIDLNSTLNGLDKIYAKAANYHRDDIFTMSETELFWRLVPNVNALRDNASYPRGVPSERITVALATNATGTKRLSPWIVGHFKTQRAFEAPGNDIKCLNAVYSSNVLAWMTATEWRKWLSWFDSLMDHPVLLLVSPSGPHEVAFTTLIDRASLRFTTVELLPPNILFQPMELGIFQNFKALYRKNLLSFISDFYMQQDIGQDLPEPVFNKSHELETYSQGPIQTFDQIEDPHYAINLYMAIFWIQKAWINDLDFASITQAWNRSNLLNGTNNISFPPNTDMASASFSTVTVPAVTALSNPSSVISPNLITDIMCLVQSIRANPASLAFMGDMNDSLPVETYIYPLEETPSESVDDFIELATAQFYETSPDLFSGPIYVYPNNRISRNSIKLLPSFDDQQTNPKYMSFMNDLSKTSRQNSIASIIEPNFNMQGAPTAADTSPMYALQQQPQMVMPVPVTQMKMSPKSTRRKSSPGSVKAASTMSRTSSLSSTASFSGVATNPSSTGTTSGTANSTLMSSVNPLSSTSPSALNPQQGFNLPSPVNFNTNLVPSQSLTPGNGGNYYSPVGYFGVGSNRMVNSGSVASGSSGYGSFSFDNQQPPQQQQGYASQGFSSFMTSTNPLFNPGTPSGNGNPGAPYNTYTTARSAGLDLNPSGPSTNNSSNGSSDNSAASFLGNNPSVYFSTPNS</sequence>
<evidence type="ECO:0000256" key="1">
    <source>
        <dbReference type="ARBA" id="ARBA00023125"/>
    </source>
</evidence>
<dbReference type="Pfam" id="PF18107">
    <property type="entry name" value="HTH_ABP1_N"/>
    <property type="match status" value="1"/>
</dbReference>
<dbReference type="PANTHER" id="PTHR19303:SF73">
    <property type="entry name" value="PROTEIN PDC2"/>
    <property type="match status" value="1"/>
</dbReference>
<evidence type="ECO:0000313" key="4">
    <source>
        <dbReference type="EMBL" id="KAF5098657.1"/>
    </source>
</evidence>
<reference evidence="4" key="2">
    <citation type="submission" date="2020-01" db="EMBL/GenBank/DDBJ databases">
        <authorList>
            <person name="Perkins V."/>
            <person name="Lessard M.-H."/>
            <person name="Dugat-Bony E."/>
            <person name="Frenette M."/>
            <person name="Labrie S."/>
        </authorList>
    </citation>
    <scope>NUCLEOTIDE SEQUENCE</scope>
    <source>
        <strain evidence="4">LMA-70</strain>
    </source>
</reference>
<protein>
    <recommendedName>
        <fullName evidence="3">HTH CENPB-type domain-containing protein</fullName>
    </recommendedName>
</protein>
<feature type="compositionally biased region" description="Polar residues" evidence="2">
    <location>
        <begin position="847"/>
        <end position="860"/>
    </location>
</feature>
<accession>A0A9P5G5E7</accession>
<proteinExistence type="predicted"/>
<dbReference type="GO" id="GO:0003677">
    <property type="term" value="F:DNA binding"/>
    <property type="evidence" value="ECO:0007669"/>
    <property type="project" value="UniProtKB-KW"/>
</dbReference>
<keyword evidence="1" id="KW-0238">DNA-binding</keyword>
<evidence type="ECO:0000313" key="5">
    <source>
        <dbReference type="Proteomes" id="UP000750522"/>
    </source>
</evidence>
<dbReference type="PROSITE" id="PS51253">
    <property type="entry name" value="HTH_CENPB"/>
    <property type="match status" value="1"/>
</dbReference>
<evidence type="ECO:0000256" key="2">
    <source>
        <dbReference type="SAM" id="MobiDB-lite"/>
    </source>
</evidence>
<dbReference type="Pfam" id="PF03221">
    <property type="entry name" value="HTH_Tnp_Tc5"/>
    <property type="match status" value="1"/>
</dbReference>
<dbReference type="SUPFAM" id="SSF46689">
    <property type="entry name" value="Homeodomain-like"/>
    <property type="match status" value="2"/>
</dbReference>
<feature type="domain" description="HTH CENPB-type" evidence="3">
    <location>
        <begin position="71"/>
        <end position="146"/>
    </location>
</feature>
<feature type="compositionally biased region" description="Low complexity" evidence="2">
    <location>
        <begin position="761"/>
        <end position="778"/>
    </location>
</feature>
<dbReference type="InterPro" id="IPR041188">
    <property type="entry name" value="HTH_ABP1_N"/>
</dbReference>
<dbReference type="Pfam" id="PF03184">
    <property type="entry name" value="DDE_1"/>
    <property type="match status" value="1"/>
</dbReference>
<feature type="compositionally biased region" description="Low complexity" evidence="2">
    <location>
        <begin position="797"/>
        <end position="810"/>
    </location>
</feature>
<feature type="compositionally biased region" description="Polar residues" evidence="2">
    <location>
        <begin position="779"/>
        <end position="795"/>
    </location>
</feature>
<dbReference type="InterPro" id="IPR009057">
    <property type="entry name" value="Homeodomain-like_sf"/>
</dbReference>
<feature type="region of interest" description="Disordered" evidence="2">
    <location>
        <begin position="635"/>
        <end position="717"/>
    </location>
</feature>
<dbReference type="GO" id="GO:0005634">
    <property type="term" value="C:nucleus"/>
    <property type="evidence" value="ECO:0007669"/>
    <property type="project" value="TreeGrafter"/>
</dbReference>
<dbReference type="Gene3D" id="1.10.10.60">
    <property type="entry name" value="Homeodomain-like"/>
    <property type="match status" value="2"/>
</dbReference>
<evidence type="ECO:0000259" key="3">
    <source>
        <dbReference type="PROSITE" id="PS51253"/>
    </source>
</evidence>
<feature type="region of interest" description="Disordered" evidence="2">
    <location>
        <begin position="761"/>
        <end position="860"/>
    </location>
</feature>
<reference evidence="4" key="1">
    <citation type="journal article" date="2020" name="Front. Microbiol.">
        <title>Phenotypic and Genetic Characterization of the Cheese Ripening Yeast Geotrichum candidum.</title>
        <authorList>
            <person name="Perkins V."/>
            <person name="Vignola S."/>
            <person name="Lessard M.H."/>
            <person name="Plante P.L."/>
            <person name="Corbeil J."/>
            <person name="Dugat-Bony E."/>
            <person name="Frenette M."/>
            <person name="Labrie S."/>
        </authorList>
    </citation>
    <scope>NUCLEOTIDE SEQUENCE</scope>
    <source>
        <strain evidence="4">LMA-70</strain>
    </source>
</reference>
<dbReference type="InterPro" id="IPR050863">
    <property type="entry name" value="CenT-Element_Derived"/>
</dbReference>
<feature type="compositionally biased region" description="Low complexity" evidence="2">
    <location>
        <begin position="652"/>
        <end position="702"/>
    </location>
</feature>
<feature type="compositionally biased region" description="Polar residues" evidence="2">
    <location>
        <begin position="703"/>
        <end position="717"/>
    </location>
</feature>
<gene>
    <name evidence="4" type="ORF">DV451_003289</name>
</gene>
<dbReference type="InterPro" id="IPR004875">
    <property type="entry name" value="DDE_SF_endonuclease_dom"/>
</dbReference>
<dbReference type="SMART" id="SM00674">
    <property type="entry name" value="CENPB"/>
    <property type="match status" value="1"/>
</dbReference>
<comment type="caution">
    <text evidence="4">The sequence shown here is derived from an EMBL/GenBank/DDBJ whole genome shotgun (WGS) entry which is preliminary data.</text>
</comment>
<feature type="compositionally biased region" description="Low complexity" evidence="2">
    <location>
        <begin position="825"/>
        <end position="845"/>
    </location>
</feature>
<name>A0A9P5G5E7_GEOCN</name>
<dbReference type="EMBL" id="QQZK01000070">
    <property type="protein sequence ID" value="KAF5098657.1"/>
    <property type="molecule type" value="Genomic_DNA"/>
</dbReference>
<dbReference type="Proteomes" id="UP000750522">
    <property type="component" value="Unassembled WGS sequence"/>
</dbReference>
<dbReference type="PANTHER" id="PTHR19303">
    <property type="entry name" value="TRANSPOSON"/>
    <property type="match status" value="1"/>
</dbReference>
<dbReference type="AlphaFoldDB" id="A0A9P5G5E7"/>
<organism evidence="4 5">
    <name type="scientific">Geotrichum candidum</name>
    <name type="common">Oospora lactis</name>
    <name type="synonym">Dipodascus geotrichum</name>
    <dbReference type="NCBI Taxonomy" id="1173061"/>
    <lineage>
        <taxon>Eukaryota</taxon>
        <taxon>Fungi</taxon>
        <taxon>Dikarya</taxon>
        <taxon>Ascomycota</taxon>
        <taxon>Saccharomycotina</taxon>
        <taxon>Dipodascomycetes</taxon>
        <taxon>Dipodascales</taxon>
        <taxon>Dipodascaceae</taxon>
        <taxon>Geotrichum</taxon>
    </lineage>
</organism>
<dbReference type="InterPro" id="IPR006600">
    <property type="entry name" value="HTH_CenpB_DNA-bd_dom"/>
</dbReference>